<gene>
    <name evidence="1" type="ORF">GCM10009787_49020</name>
</gene>
<name>A0ABN3BT53_9ACTN</name>
<protein>
    <recommendedName>
        <fullName evidence="3">DUF3618 domain-containing protein</fullName>
    </recommendedName>
</protein>
<evidence type="ECO:0008006" key="3">
    <source>
        <dbReference type="Google" id="ProtNLM"/>
    </source>
</evidence>
<reference evidence="1 2" key="1">
    <citation type="journal article" date="2019" name="Int. J. Syst. Evol. Microbiol.">
        <title>The Global Catalogue of Microorganisms (GCM) 10K type strain sequencing project: providing services to taxonomists for standard genome sequencing and annotation.</title>
        <authorList>
            <consortium name="The Broad Institute Genomics Platform"/>
            <consortium name="The Broad Institute Genome Sequencing Center for Infectious Disease"/>
            <person name="Wu L."/>
            <person name="Ma J."/>
        </authorList>
    </citation>
    <scope>NUCLEOTIDE SEQUENCE [LARGE SCALE GENOMIC DNA]</scope>
    <source>
        <strain evidence="1 2">JCM 14924</strain>
    </source>
</reference>
<evidence type="ECO:0000313" key="1">
    <source>
        <dbReference type="EMBL" id="GAA2199965.1"/>
    </source>
</evidence>
<accession>A0ABN3BT53</accession>
<organism evidence="1 2">
    <name type="scientific">Streptomyces bangladeshensis</name>
    <dbReference type="NCBI Taxonomy" id="295352"/>
    <lineage>
        <taxon>Bacteria</taxon>
        <taxon>Bacillati</taxon>
        <taxon>Actinomycetota</taxon>
        <taxon>Actinomycetes</taxon>
        <taxon>Kitasatosporales</taxon>
        <taxon>Streptomycetaceae</taxon>
        <taxon>Streptomyces</taxon>
    </lineage>
</organism>
<evidence type="ECO:0000313" key="2">
    <source>
        <dbReference type="Proteomes" id="UP001501391"/>
    </source>
</evidence>
<dbReference type="EMBL" id="BAAAOQ010000016">
    <property type="protein sequence ID" value="GAA2199965.1"/>
    <property type="molecule type" value="Genomic_DNA"/>
</dbReference>
<comment type="caution">
    <text evidence="1">The sequence shown here is derived from an EMBL/GenBank/DDBJ whole genome shotgun (WGS) entry which is preliminary data.</text>
</comment>
<dbReference type="Proteomes" id="UP001501391">
    <property type="component" value="Unassembled WGS sequence"/>
</dbReference>
<proteinExistence type="predicted"/>
<sequence length="83" mass="8975">MTTPEVSVALELERLRGTCETGFTRVDGQLALLVQRGDQTDKDIAELKAEVEALKRARWPLPSIAAVVSVSALAVTLWQAAGR</sequence>
<keyword evidence="2" id="KW-1185">Reference proteome</keyword>
<dbReference type="RefSeq" id="WP_346163576.1">
    <property type="nucleotide sequence ID" value="NZ_BAAAOQ010000016.1"/>
</dbReference>